<accession>A0A2V1AWE7</accession>
<dbReference type="RefSeq" id="XP_025342583.1">
    <property type="nucleotide sequence ID" value="XM_025484368.1"/>
</dbReference>
<gene>
    <name evidence="3" type="ORF">CXQ85_000626</name>
</gene>
<proteinExistence type="predicted"/>
<organism evidence="3 4">
    <name type="scientific">Candidozyma haemuli</name>
    <dbReference type="NCBI Taxonomy" id="45357"/>
    <lineage>
        <taxon>Eukaryota</taxon>
        <taxon>Fungi</taxon>
        <taxon>Dikarya</taxon>
        <taxon>Ascomycota</taxon>
        <taxon>Saccharomycotina</taxon>
        <taxon>Pichiomycetes</taxon>
        <taxon>Metschnikowiaceae</taxon>
        <taxon>Candidozyma</taxon>
    </lineage>
</organism>
<reference evidence="3 4" key="1">
    <citation type="submission" date="2017-12" db="EMBL/GenBank/DDBJ databases">
        <title>Genome Sequence of a Multidrug-Resistant Candida haemulonii Isolate from a Patient with Chronic Leg Ulcers in Israel.</title>
        <authorList>
            <person name="Chow N.A."/>
            <person name="Gade L."/>
            <person name="Batra D."/>
            <person name="Rowe L.A."/>
            <person name="Ben-Ami R."/>
            <person name="Loparev V.N."/>
            <person name="Litvintseva A.P."/>
        </authorList>
    </citation>
    <scope>NUCLEOTIDE SEQUENCE [LARGE SCALE GENOMIC DNA]</scope>
    <source>
        <strain evidence="3 4">B11899</strain>
    </source>
</reference>
<sequence>MTTVYQVVYETVSSAAPSASVLDTTITLLTTVSTTTYEPISTAYRPLTTRSLANMEPSIMTSSISSSSASSLSSSSSESSTSSIRLAQASMSLTETVTEPGSSTSGTKLGLAIGIPLAIISLFILVALGWVFLRKKIQSKSTEYLTYDAEQAVGGKGGFERKKQLSPSPESPEEKPPRFLSRLSRMVNPEWISSLDLKSPAFMKSFNLKKEEPEPESDPEPKESAPVPSYKSKRPPSLDLSNNSSETVSAQTALVVIKGYTMESAGELTVVVGDLAVLNFQKGTQAHVSLVNRDGYGYVPLNCLRRY</sequence>
<evidence type="ECO:0000313" key="3">
    <source>
        <dbReference type="EMBL" id="PVH21643.1"/>
    </source>
</evidence>
<dbReference type="GeneID" id="37005959"/>
<name>A0A2V1AWE7_9ASCO</name>
<dbReference type="AlphaFoldDB" id="A0A2V1AWE7"/>
<dbReference type="STRING" id="45357.A0A2V1AWE7"/>
<keyword evidence="4" id="KW-1185">Reference proteome</keyword>
<evidence type="ECO:0000256" key="1">
    <source>
        <dbReference type="SAM" id="MobiDB-lite"/>
    </source>
</evidence>
<dbReference type="EMBL" id="PKFO01000005">
    <property type="protein sequence ID" value="PVH21643.1"/>
    <property type="molecule type" value="Genomic_DNA"/>
</dbReference>
<dbReference type="VEuPathDB" id="FungiDB:CXQ85_000626"/>
<feature type="transmembrane region" description="Helical" evidence="2">
    <location>
        <begin position="109"/>
        <end position="133"/>
    </location>
</feature>
<dbReference type="Proteomes" id="UP000244309">
    <property type="component" value="Unassembled WGS sequence"/>
</dbReference>
<dbReference type="OrthoDB" id="5340910at2759"/>
<feature type="region of interest" description="Disordered" evidence="1">
    <location>
        <begin position="209"/>
        <end position="245"/>
    </location>
</feature>
<keyword evidence="2" id="KW-0472">Membrane</keyword>
<keyword evidence="2" id="KW-1133">Transmembrane helix</keyword>
<keyword evidence="2" id="KW-0812">Transmembrane</keyword>
<evidence type="ECO:0000313" key="4">
    <source>
        <dbReference type="Proteomes" id="UP000244309"/>
    </source>
</evidence>
<comment type="caution">
    <text evidence="3">The sequence shown here is derived from an EMBL/GenBank/DDBJ whole genome shotgun (WGS) entry which is preliminary data.</text>
</comment>
<evidence type="ECO:0000256" key="2">
    <source>
        <dbReference type="SAM" id="Phobius"/>
    </source>
</evidence>
<feature type="region of interest" description="Disordered" evidence="1">
    <location>
        <begin position="157"/>
        <end position="178"/>
    </location>
</feature>
<protein>
    <recommendedName>
        <fullName evidence="5">SH3 domain-containing protein</fullName>
    </recommendedName>
</protein>
<evidence type="ECO:0008006" key="5">
    <source>
        <dbReference type="Google" id="ProtNLM"/>
    </source>
</evidence>